<keyword evidence="3 5" id="KW-0949">S-adenosyl-L-methionine</keyword>
<evidence type="ECO:0000256" key="7">
    <source>
        <dbReference type="RuleBase" id="RU000417"/>
    </source>
</evidence>
<dbReference type="InterPro" id="IPR050390">
    <property type="entry name" value="C5-Methyltransferase"/>
</dbReference>
<dbReference type="SUPFAM" id="SSF53335">
    <property type="entry name" value="S-adenosyl-L-methionine-dependent methyltransferases"/>
    <property type="match status" value="1"/>
</dbReference>
<evidence type="ECO:0000313" key="9">
    <source>
        <dbReference type="Proteomes" id="UP000285820"/>
    </source>
</evidence>
<dbReference type="EMBL" id="QRUN01000005">
    <property type="protein sequence ID" value="RGR69609.1"/>
    <property type="molecule type" value="Genomic_DNA"/>
</dbReference>
<keyword evidence="1 5" id="KW-0489">Methyltransferase</keyword>
<dbReference type="Pfam" id="PF00145">
    <property type="entry name" value="DNA_methylase"/>
    <property type="match status" value="1"/>
</dbReference>
<dbReference type="NCBIfam" id="TIGR00675">
    <property type="entry name" value="dcm"/>
    <property type="match status" value="1"/>
</dbReference>
<evidence type="ECO:0000256" key="1">
    <source>
        <dbReference type="ARBA" id="ARBA00022603"/>
    </source>
</evidence>
<dbReference type="Gene3D" id="3.40.50.150">
    <property type="entry name" value="Vaccinia Virus protein VP39"/>
    <property type="match status" value="1"/>
</dbReference>
<name>A0A3R5WE42_9FIRM</name>
<dbReference type="GO" id="GO:0003886">
    <property type="term" value="F:DNA (cytosine-5-)-methyltransferase activity"/>
    <property type="evidence" value="ECO:0007669"/>
    <property type="project" value="UniProtKB-EC"/>
</dbReference>
<dbReference type="InterPro" id="IPR031303">
    <property type="entry name" value="C5_meth_CS"/>
</dbReference>
<dbReference type="InterPro" id="IPR018117">
    <property type="entry name" value="C5_DNA_meth_AS"/>
</dbReference>
<keyword evidence="2 5" id="KW-0808">Transferase</keyword>
<evidence type="ECO:0000256" key="4">
    <source>
        <dbReference type="ARBA" id="ARBA00022747"/>
    </source>
</evidence>
<feature type="active site" evidence="5">
    <location>
        <position position="129"/>
    </location>
</feature>
<dbReference type="GO" id="GO:0003677">
    <property type="term" value="F:DNA binding"/>
    <property type="evidence" value="ECO:0007669"/>
    <property type="project" value="TreeGrafter"/>
</dbReference>
<dbReference type="PROSITE" id="PS51679">
    <property type="entry name" value="SAM_MT_C5"/>
    <property type="match status" value="1"/>
</dbReference>
<organism evidence="8 9">
    <name type="scientific">Roseburia inulinivorans</name>
    <dbReference type="NCBI Taxonomy" id="360807"/>
    <lineage>
        <taxon>Bacteria</taxon>
        <taxon>Bacillati</taxon>
        <taxon>Bacillota</taxon>
        <taxon>Clostridia</taxon>
        <taxon>Lachnospirales</taxon>
        <taxon>Lachnospiraceae</taxon>
        <taxon>Roseburia</taxon>
    </lineage>
</organism>
<gene>
    <name evidence="8" type="ORF">DWY29_05495</name>
</gene>
<dbReference type="Gene3D" id="3.90.120.10">
    <property type="entry name" value="DNA Methylase, subunit A, domain 2"/>
    <property type="match status" value="1"/>
</dbReference>
<evidence type="ECO:0000313" key="8">
    <source>
        <dbReference type="EMBL" id="RGR69609.1"/>
    </source>
</evidence>
<dbReference type="RefSeq" id="WP_118125623.1">
    <property type="nucleotide sequence ID" value="NZ_DBFJSD010000047.1"/>
</dbReference>
<dbReference type="PROSITE" id="PS00095">
    <property type="entry name" value="C5_MTASE_2"/>
    <property type="match status" value="1"/>
</dbReference>
<dbReference type="InterPro" id="IPR001525">
    <property type="entry name" value="C5_MeTfrase"/>
</dbReference>
<evidence type="ECO:0000256" key="5">
    <source>
        <dbReference type="PROSITE-ProRule" id="PRU01016"/>
    </source>
</evidence>
<proteinExistence type="inferred from homology"/>
<evidence type="ECO:0000256" key="6">
    <source>
        <dbReference type="RuleBase" id="RU000416"/>
    </source>
</evidence>
<dbReference type="GO" id="GO:0032259">
    <property type="term" value="P:methylation"/>
    <property type="evidence" value="ECO:0007669"/>
    <property type="project" value="UniProtKB-KW"/>
</dbReference>
<dbReference type="InterPro" id="IPR029063">
    <property type="entry name" value="SAM-dependent_MTases_sf"/>
</dbReference>
<reference evidence="8 9" key="1">
    <citation type="submission" date="2018-08" db="EMBL/GenBank/DDBJ databases">
        <title>A genome reference for cultivated species of the human gut microbiota.</title>
        <authorList>
            <person name="Zou Y."/>
            <person name="Xue W."/>
            <person name="Luo G."/>
        </authorList>
    </citation>
    <scope>NUCLEOTIDE SEQUENCE [LARGE SCALE GENOMIC DNA]</scope>
    <source>
        <strain evidence="8 9">AF24-4</strain>
    </source>
</reference>
<dbReference type="GO" id="GO:0009307">
    <property type="term" value="P:DNA restriction-modification system"/>
    <property type="evidence" value="ECO:0007669"/>
    <property type="project" value="UniProtKB-KW"/>
</dbReference>
<keyword evidence="4" id="KW-0680">Restriction system</keyword>
<sequence>MDQLNIFTMSGYNETFSDICAKLGCENDAPAWPDDFGKAITNYLKDNNIPKIRTLSLFSGAGGLDIGFHDVGFDIIESVEIEEKFCQTLKLNSGKGKRFNNSKVNCIDIREYTGKHLGNIDFIIGGPPCQTFSAAGRRANGVLGTTDARGVLFREYVRLLQELSPVGFLFENVYGIIGAQGGEAWKEILESFSDVGYKLYYRIVDAADYGVPQHRERLIIVGLKDGEFKFPRPTHGPDSLDDEQFYNAETAITGVTLSEEESKSGIGGRYGALLDDIPPGLNYSFYTEEMGHPNPVFAWRSKFSDFLYKADPNTPVRTIKASGGAYTGPFHWNNRFFAYPEYKRLQTFPDDYEISGTKQIAVKQIGNSVPPQLARMMALAIRQQVFNTQFPFTLSLLDDSEELTFRKRKRQLTAIYRKKAQMAIKSNKENHIVLPDSHKYYCSMTENFRFKEVKKSEAEYEISVVWRETLDIAVKPMKNILNDPVISIDIVSNGVNWNLGVSRVCLMTYTDQIKAFTVAWKAFDHELIINSIKADIVQLNGYYQYVPKLKCECTFHNEVKYGNILSKIVSGELVANLVSSTDLSDCWSTSERELIEVAQFLRSLGYEIRNHGTNPQIEEGNWLIPYSFPTLTPQSVQLRKKVI</sequence>
<comment type="caution">
    <text evidence="8">The sequence shown here is derived from an EMBL/GenBank/DDBJ whole genome shotgun (WGS) entry which is preliminary data.</text>
</comment>
<dbReference type="PANTHER" id="PTHR10629">
    <property type="entry name" value="CYTOSINE-SPECIFIC METHYLTRANSFERASE"/>
    <property type="match status" value="1"/>
</dbReference>
<dbReference type="EC" id="2.1.1.37" evidence="7"/>
<protein>
    <recommendedName>
        <fullName evidence="7">Cytosine-specific methyltransferase</fullName>
        <ecNumber evidence="7">2.1.1.37</ecNumber>
    </recommendedName>
</protein>
<comment type="catalytic activity">
    <reaction evidence="7">
        <text>a 2'-deoxycytidine in DNA + S-adenosyl-L-methionine = a 5-methyl-2'-deoxycytidine in DNA + S-adenosyl-L-homocysteine + H(+)</text>
        <dbReference type="Rhea" id="RHEA:13681"/>
        <dbReference type="Rhea" id="RHEA-COMP:11369"/>
        <dbReference type="Rhea" id="RHEA-COMP:11370"/>
        <dbReference type="ChEBI" id="CHEBI:15378"/>
        <dbReference type="ChEBI" id="CHEBI:57856"/>
        <dbReference type="ChEBI" id="CHEBI:59789"/>
        <dbReference type="ChEBI" id="CHEBI:85452"/>
        <dbReference type="ChEBI" id="CHEBI:85454"/>
        <dbReference type="EC" id="2.1.1.37"/>
    </reaction>
</comment>
<dbReference type="GO" id="GO:0044027">
    <property type="term" value="P:negative regulation of gene expression via chromosomal CpG island methylation"/>
    <property type="evidence" value="ECO:0007669"/>
    <property type="project" value="TreeGrafter"/>
</dbReference>
<dbReference type="PROSITE" id="PS00094">
    <property type="entry name" value="C5_MTASE_1"/>
    <property type="match status" value="1"/>
</dbReference>
<evidence type="ECO:0000256" key="2">
    <source>
        <dbReference type="ARBA" id="ARBA00022679"/>
    </source>
</evidence>
<evidence type="ECO:0000256" key="3">
    <source>
        <dbReference type="ARBA" id="ARBA00022691"/>
    </source>
</evidence>
<accession>A0A3R5WE42</accession>
<dbReference type="Proteomes" id="UP000285820">
    <property type="component" value="Unassembled WGS sequence"/>
</dbReference>
<dbReference type="AlphaFoldDB" id="A0A3R5WE42"/>
<dbReference type="PANTHER" id="PTHR10629:SF52">
    <property type="entry name" value="DNA (CYTOSINE-5)-METHYLTRANSFERASE 1"/>
    <property type="match status" value="1"/>
</dbReference>
<dbReference type="PRINTS" id="PR00105">
    <property type="entry name" value="C5METTRFRASE"/>
</dbReference>
<comment type="similarity">
    <text evidence="5 6">Belongs to the class I-like SAM-binding methyltransferase superfamily. C5-methyltransferase family.</text>
</comment>